<evidence type="ECO:0000313" key="1">
    <source>
        <dbReference type="EMBL" id="MBO8441532.1"/>
    </source>
</evidence>
<dbReference type="EMBL" id="JADIMP010000059">
    <property type="protein sequence ID" value="MBO8441532.1"/>
    <property type="molecule type" value="Genomic_DNA"/>
</dbReference>
<evidence type="ECO:0000313" key="2">
    <source>
        <dbReference type="Proteomes" id="UP000823614"/>
    </source>
</evidence>
<reference evidence="1" key="1">
    <citation type="submission" date="2020-10" db="EMBL/GenBank/DDBJ databases">
        <authorList>
            <person name="Gilroy R."/>
        </authorList>
    </citation>
    <scope>NUCLEOTIDE SEQUENCE</scope>
    <source>
        <strain evidence="1">C6-149</strain>
    </source>
</reference>
<dbReference type="Proteomes" id="UP000823614">
    <property type="component" value="Unassembled WGS sequence"/>
</dbReference>
<gene>
    <name evidence="1" type="ORF">IAA89_03690</name>
</gene>
<protein>
    <submittedName>
        <fullName evidence="1">Uncharacterized protein</fullName>
    </submittedName>
</protein>
<dbReference type="AlphaFoldDB" id="A0A9D9E6P0"/>
<reference evidence="1" key="2">
    <citation type="journal article" date="2021" name="PeerJ">
        <title>Extensive microbial diversity within the chicken gut microbiome revealed by metagenomics and culture.</title>
        <authorList>
            <person name="Gilroy R."/>
            <person name="Ravi A."/>
            <person name="Getino M."/>
            <person name="Pursley I."/>
            <person name="Horton D.L."/>
            <person name="Alikhan N.F."/>
            <person name="Baker D."/>
            <person name="Gharbi K."/>
            <person name="Hall N."/>
            <person name="Watson M."/>
            <person name="Adriaenssens E.M."/>
            <person name="Foster-Nyarko E."/>
            <person name="Jarju S."/>
            <person name="Secka A."/>
            <person name="Antonio M."/>
            <person name="Oren A."/>
            <person name="Chaudhuri R.R."/>
            <person name="La Ragione R."/>
            <person name="Hildebrand F."/>
            <person name="Pallen M.J."/>
        </authorList>
    </citation>
    <scope>NUCLEOTIDE SEQUENCE</scope>
    <source>
        <strain evidence="1">C6-149</strain>
    </source>
</reference>
<comment type="caution">
    <text evidence="1">The sequence shown here is derived from an EMBL/GenBank/DDBJ whole genome shotgun (WGS) entry which is preliminary data.</text>
</comment>
<organism evidence="1 2">
    <name type="scientific">Candidatus Gallilactobacillus intestinavium</name>
    <dbReference type="NCBI Taxonomy" id="2840838"/>
    <lineage>
        <taxon>Bacteria</taxon>
        <taxon>Bacillati</taxon>
        <taxon>Bacillota</taxon>
        <taxon>Bacilli</taxon>
        <taxon>Lactobacillales</taxon>
        <taxon>Lactobacillaceae</taxon>
        <taxon>Lactobacillaceae incertae sedis</taxon>
        <taxon>Candidatus Gallilactobacillus</taxon>
    </lineage>
</organism>
<name>A0A9D9E6P0_9LACO</name>
<proteinExistence type="predicted"/>
<accession>A0A9D9E6P0</accession>
<sequence>MKKIKKNHSYYFITNKNDLSEHTGEPIIVLYDKGIYLVIDRNHCVHEKLLENDNTDSACVIDGEFLLKNDLFITDYDQQLFECENIYFKAIQRVLNLKN</sequence>